<proteinExistence type="predicted"/>
<evidence type="ECO:0000313" key="1">
    <source>
        <dbReference type="EMBL" id="MBB5355850.1"/>
    </source>
</evidence>
<dbReference type="RefSeq" id="WP_246346287.1">
    <property type="nucleotide sequence ID" value="NZ_JACHEQ010000008.1"/>
</dbReference>
<comment type="caution">
    <text evidence="1">The sequence shown here is derived from an EMBL/GenBank/DDBJ whole genome shotgun (WGS) entry which is preliminary data.</text>
</comment>
<dbReference type="AlphaFoldDB" id="A0A7W8JF38"/>
<evidence type="ECO:0000313" key="2">
    <source>
        <dbReference type="Proteomes" id="UP000583699"/>
    </source>
</evidence>
<name>A0A7W8JF38_9BACL</name>
<accession>A0A7W8JF38</accession>
<protein>
    <submittedName>
        <fullName evidence="1">Uncharacterized protein</fullName>
    </submittedName>
</protein>
<dbReference type="Proteomes" id="UP000583699">
    <property type="component" value="Unassembled WGS sequence"/>
</dbReference>
<reference evidence="1 2" key="1">
    <citation type="submission" date="2020-08" db="EMBL/GenBank/DDBJ databases">
        <title>Genomic Encyclopedia of Type Strains, Phase IV (KMG-IV): sequencing the most valuable type-strain genomes for metagenomic binning, comparative biology and taxonomic classification.</title>
        <authorList>
            <person name="Goeker M."/>
        </authorList>
    </citation>
    <scope>NUCLEOTIDE SEQUENCE [LARGE SCALE GENOMIC DNA]</scope>
    <source>
        <strain evidence="1 2">DSM 19169</strain>
    </source>
</reference>
<dbReference type="EMBL" id="JACHEQ010000008">
    <property type="protein sequence ID" value="MBB5355850.1"/>
    <property type="molecule type" value="Genomic_DNA"/>
</dbReference>
<sequence length="49" mass="5714">MDDKSFLMVFGAWTNQTMIADIAETGAMFYRKRRIMEKVKEIEKAENPA</sequence>
<gene>
    <name evidence="1" type="ORF">HNR43_001828</name>
</gene>
<keyword evidence="2" id="KW-1185">Reference proteome</keyword>
<organism evidence="1 2">
    <name type="scientific">Anoxybacillus mongoliensis</name>
    <dbReference type="NCBI Taxonomy" id="452565"/>
    <lineage>
        <taxon>Bacteria</taxon>
        <taxon>Bacillati</taxon>
        <taxon>Bacillota</taxon>
        <taxon>Bacilli</taxon>
        <taxon>Bacillales</taxon>
        <taxon>Anoxybacillaceae</taxon>
        <taxon>Anoxybacillus</taxon>
    </lineage>
</organism>